<dbReference type="Gene3D" id="3.60.110.10">
    <property type="entry name" value="Carbon-nitrogen hydrolase"/>
    <property type="match status" value="1"/>
</dbReference>
<feature type="region of interest" description="Disordered" evidence="1">
    <location>
        <begin position="143"/>
        <end position="175"/>
    </location>
</feature>
<dbReference type="SUPFAM" id="SSF56317">
    <property type="entry name" value="Carbon-nitrogen hydrolase"/>
    <property type="match status" value="1"/>
</dbReference>
<feature type="compositionally biased region" description="Basic residues" evidence="1">
    <location>
        <begin position="143"/>
        <end position="152"/>
    </location>
</feature>
<comment type="caution">
    <text evidence="3">The sequence shown here is derived from an EMBL/GenBank/DDBJ whole genome shotgun (WGS) entry which is preliminary data.</text>
</comment>
<evidence type="ECO:0000313" key="4">
    <source>
        <dbReference type="Proteomes" id="UP001205311"/>
    </source>
</evidence>
<accession>A0ABT1I1E4</accession>
<feature type="domain" description="CN hydrolase" evidence="2">
    <location>
        <begin position="1"/>
        <end position="175"/>
    </location>
</feature>
<gene>
    <name evidence="3" type="ORF">LX15_005282</name>
</gene>
<reference evidence="3 4" key="1">
    <citation type="submission" date="2022-06" db="EMBL/GenBank/DDBJ databases">
        <title>Genomic Encyclopedia of Archaeal and Bacterial Type Strains, Phase II (KMG-II): from individual species to whole genera.</title>
        <authorList>
            <person name="Goeker M."/>
        </authorList>
    </citation>
    <scope>NUCLEOTIDE SEQUENCE [LARGE SCALE GENOMIC DNA]</scope>
    <source>
        <strain evidence="3 4">DSM 40477</strain>
    </source>
</reference>
<evidence type="ECO:0000259" key="2">
    <source>
        <dbReference type="PROSITE" id="PS50263"/>
    </source>
</evidence>
<dbReference type="InterPro" id="IPR036526">
    <property type="entry name" value="C-N_Hydrolase_sf"/>
</dbReference>
<name>A0ABT1I1E4_STRSD</name>
<dbReference type="Pfam" id="PF00795">
    <property type="entry name" value="CN_hydrolase"/>
    <property type="match status" value="1"/>
</dbReference>
<dbReference type="InterPro" id="IPR003010">
    <property type="entry name" value="C-N_Hydrolase"/>
</dbReference>
<proteinExistence type="predicted"/>
<protein>
    <submittedName>
        <fullName evidence="3">Carbon-nitrogen hydrolase</fullName>
    </submittedName>
</protein>
<evidence type="ECO:0000256" key="1">
    <source>
        <dbReference type="SAM" id="MobiDB-lite"/>
    </source>
</evidence>
<keyword evidence="3" id="KW-0378">Hydrolase</keyword>
<dbReference type="Proteomes" id="UP001205311">
    <property type="component" value="Unassembled WGS sequence"/>
</dbReference>
<dbReference type="PROSITE" id="PS50263">
    <property type="entry name" value="CN_HYDROLASE"/>
    <property type="match status" value="1"/>
</dbReference>
<sequence length="175" mass="18672">MDEAARRGGRVVFPELSLTGYELDLVTSARDRVATAVADARLAPVRRACAMGGVVVVVRAVVPGGSDLRLASLVSGGDGEIVTTFAKKHLHGRELELFRAGEGTTVVDVDGWALGMVICQDAAIPEHAEEVFAADAGRLRGERARRRGHRAAQGRPHAGTFLQPRPVGRALHPRR</sequence>
<evidence type="ECO:0000313" key="3">
    <source>
        <dbReference type="EMBL" id="MCP2261556.1"/>
    </source>
</evidence>
<organism evidence="3 4">
    <name type="scientific">Streptoalloteichus tenebrarius (strain ATCC 17920 / DSM 40477 / JCM 4838 / CBS 697.72 / NBRC 16177 / NCIMB 11028 / NRRL B-12390 / A12253. 1 / ISP 5477)</name>
    <name type="common">Streptomyces tenebrarius</name>
    <dbReference type="NCBI Taxonomy" id="1933"/>
    <lineage>
        <taxon>Bacteria</taxon>
        <taxon>Bacillati</taxon>
        <taxon>Actinomycetota</taxon>
        <taxon>Actinomycetes</taxon>
        <taxon>Pseudonocardiales</taxon>
        <taxon>Pseudonocardiaceae</taxon>
        <taxon>Streptoalloteichus</taxon>
    </lineage>
</organism>
<dbReference type="GO" id="GO:0016787">
    <property type="term" value="F:hydrolase activity"/>
    <property type="evidence" value="ECO:0007669"/>
    <property type="project" value="UniProtKB-KW"/>
</dbReference>
<keyword evidence="4" id="KW-1185">Reference proteome</keyword>
<dbReference type="EMBL" id="JAMTCP010000044">
    <property type="protein sequence ID" value="MCP2261556.1"/>
    <property type="molecule type" value="Genomic_DNA"/>
</dbReference>